<dbReference type="FunFam" id="3.20.20.70:FF:000014">
    <property type="entry name" value="Probable dual-specificity RNA methyltransferase RlmN"/>
    <property type="match status" value="1"/>
</dbReference>
<dbReference type="InterPro" id="IPR027492">
    <property type="entry name" value="RNA_MTrfase_RlmN"/>
</dbReference>
<comment type="catalytic activity">
    <reaction evidence="12">
        <text>adenosine(2503) in 23S rRNA + 2 reduced [2Fe-2S]-[ferredoxin] + 2 S-adenosyl-L-methionine = 2-methyladenosine(2503) in 23S rRNA + 5'-deoxyadenosine + L-methionine + 2 oxidized [2Fe-2S]-[ferredoxin] + S-adenosyl-L-homocysteine</text>
        <dbReference type="Rhea" id="RHEA:42916"/>
        <dbReference type="Rhea" id="RHEA-COMP:10000"/>
        <dbReference type="Rhea" id="RHEA-COMP:10001"/>
        <dbReference type="Rhea" id="RHEA-COMP:10152"/>
        <dbReference type="Rhea" id="RHEA-COMP:10282"/>
        <dbReference type="ChEBI" id="CHEBI:17319"/>
        <dbReference type="ChEBI" id="CHEBI:33737"/>
        <dbReference type="ChEBI" id="CHEBI:33738"/>
        <dbReference type="ChEBI" id="CHEBI:57844"/>
        <dbReference type="ChEBI" id="CHEBI:57856"/>
        <dbReference type="ChEBI" id="CHEBI:59789"/>
        <dbReference type="ChEBI" id="CHEBI:74411"/>
        <dbReference type="ChEBI" id="CHEBI:74497"/>
        <dbReference type="EC" id="2.1.1.192"/>
    </reaction>
</comment>
<evidence type="ECO:0000256" key="2">
    <source>
        <dbReference type="ARBA" id="ARBA00022485"/>
    </source>
</evidence>
<feature type="active site" description="S-methylcysteine intermediate" evidence="12">
    <location>
        <position position="340"/>
    </location>
</feature>
<feature type="binding site" evidence="12">
    <location>
        <begin position="220"/>
        <end position="222"/>
    </location>
    <ligand>
        <name>S-adenosyl-L-methionine</name>
        <dbReference type="ChEBI" id="CHEBI:59789"/>
    </ligand>
</feature>
<dbReference type="eggNOG" id="COG0820">
    <property type="taxonomic scope" value="Bacteria"/>
</dbReference>
<dbReference type="STRING" id="572544.Ilyop_0795"/>
<dbReference type="GO" id="GO:0019843">
    <property type="term" value="F:rRNA binding"/>
    <property type="evidence" value="ECO:0007669"/>
    <property type="project" value="UniProtKB-UniRule"/>
</dbReference>
<dbReference type="GO" id="GO:0005737">
    <property type="term" value="C:cytoplasm"/>
    <property type="evidence" value="ECO:0007669"/>
    <property type="project" value="UniProtKB-SubCell"/>
</dbReference>
<dbReference type="HOGENOM" id="CLU_029101_3_3_0"/>
<name>E3H7A0_ILYPC</name>
<evidence type="ECO:0000256" key="1">
    <source>
        <dbReference type="ARBA" id="ARBA00004496"/>
    </source>
</evidence>
<keyword evidence="11 12" id="KW-0411">Iron-sulfur</keyword>
<dbReference type="HAMAP" id="MF_01849">
    <property type="entry name" value="RNA_methyltr_RlmN"/>
    <property type="match status" value="1"/>
</dbReference>
<keyword evidence="4 12" id="KW-0698">rRNA processing</keyword>
<comment type="caution">
    <text evidence="12">Lacks conserved residue(s) required for the propagation of feature annotation.</text>
</comment>
<evidence type="ECO:0000256" key="10">
    <source>
        <dbReference type="ARBA" id="ARBA00023004"/>
    </source>
</evidence>
<dbReference type="SFLD" id="SFLDG01062">
    <property type="entry name" value="methyltransferase_(Class_A)"/>
    <property type="match status" value="1"/>
</dbReference>
<dbReference type="Gene3D" id="1.10.150.530">
    <property type="match status" value="1"/>
</dbReference>
<feature type="binding site" evidence="12">
    <location>
        <position position="296"/>
    </location>
    <ligand>
        <name>S-adenosyl-L-methionine</name>
        <dbReference type="ChEBI" id="CHEBI:59789"/>
    </ligand>
</feature>
<evidence type="ECO:0000256" key="7">
    <source>
        <dbReference type="ARBA" id="ARBA00022691"/>
    </source>
</evidence>
<dbReference type="Pfam" id="PF04055">
    <property type="entry name" value="Radical_SAM"/>
    <property type="match status" value="1"/>
</dbReference>
<evidence type="ECO:0000256" key="11">
    <source>
        <dbReference type="ARBA" id="ARBA00023014"/>
    </source>
</evidence>
<dbReference type="PROSITE" id="PS51918">
    <property type="entry name" value="RADICAL_SAM"/>
    <property type="match status" value="1"/>
</dbReference>
<accession>E3H7A0</accession>
<evidence type="ECO:0000256" key="9">
    <source>
        <dbReference type="ARBA" id="ARBA00022723"/>
    </source>
</evidence>
<dbReference type="GO" id="GO:0002935">
    <property type="term" value="F:tRNA (adenine(37)-C2)-methyltransferase activity"/>
    <property type="evidence" value="ECO:0007669"/>
    <property type="project" value="UniProtKB-UniRule"/>
</dbReference>
<keyword evidence="5 12" id="KW-0489">Methyltransferase</keyword>
<dbReference type="PANTHER" id="PTHR30544">
    <property type="entry name" value="23S RRNA METHYLTRANSFERASE"/>
    <property type="match status" value="1"/>
</dbReference>
<dbReference type="InterPro" id="IPR048641">
    <property type="entry name" value="RlmN_N"/>
</dbReference>
<feature type="binding site" evidence="12">
    <location>
        <begin position="165"/>
        <end position="166"/>
    </location>
    <ligand>
        <name>S-adenosyl-L-methionine</name>
        <dbReference type="ChEBI" id="CHEBI:59789"/>
    </ligand>
</feature>
<evidence type="ECO:0000256" key="12">
    <source>
        <dbReference type="HAMAP-Rule" id="MF_01849"/>
    </source>
</evidence>
<proteinExistence type="inferred from homology"/>
<evidence type="ECO:0000256" key="4">
    <source>
        <dbReference type="ARBA" id="ARBA00022552"/>
    </source>
</evidence>
<dbReference type="GO" id="GO:0046872">
    <property type="term" value="F:metal ion binding"/>
    <property type="evidence" value="ECO:0007669"/>
    <property type="project" value="UniProtKB-KW"/>
</dbReference>
<keyword evidence="10 12" id="KW-0408">Iron</keyword>
<feature type="domain" description="Radical SAM core" evidence="13">
    <location>
        <begin position="100"/>
        <end position="335"/>
    </location>
</feature>
<feature type="binding site" evidence="12">
    <location>
        <position position="197"/>
    </location>
    <ligand>
        <name>S-adenosyl-L-methionine</name>
        <dbReference type="ChEBI" id="CHEBI:59789"/>
    </ligand>
</feature>
<dbReference type="GO" id="GO:0000049">
    <property type="term" value="F:tRNA binding"/>
    <property type="evidence" value="ECO:0007669"/>
    <property type="project" value="UniProtKB-UniRule"/>
</dbReference>
<keyword evidence="7 12" id="KW-0949">S-adenosyl-L-methionine</keyword>
<comment type="miscellaneous">
    <text evidence="12">Reaction proceeds by a ping-pong mechanism involving intermediate methylation of a conserved cysteine residue.</text>
</comment>
<dbReference type="SUPFAM" id="SSF102114">
    <property type="entry name" value="Radical SAM enzymes"/>
    <property type="match status" value="1"/>
</dbReference>
<keyword evidence="6 12" id="KW-0808">Transferase</keyword>
<dbReference type="Gene3D" id="3.20.20.70">
    <property type="entry name" value="Aldolase class I"/>
    <property type="match status" value="1"/>
</dbReference>
<comment type="similarity">
    <text evidence="12">Belongs to the radical SAM superfamily. RlmN family.</text>
</comment>
<feature type="binding site" evidence="12">
    <location>
        <position position="121"/>
    </location>
    <ligand>
        <name>[4Fe-4S] cluster</name>
        <dbReference type="ChEBI" id="CHEBI:49883"/>
        <note>4Fe-4S-S-AdoMet</note>
    </ligand>
</feature>
<sequence>MESTTNLLNLNLKELEDFIVSIGMKKFNGKQIFDWLHGKIIRNIDDMTNISKKNRELLQSKSYIPFLNVVKHKTSKIDYTEKFVFKLEDGNTIETVLLKHKERNTLCISSQVGCPVKCSFCATGLDGFVRNLNVHEILNQVYTVQRRFFKSEGKNITNVVFMGMGEPMLNIENVIKAVDILSDENGMNISKRRITISTSGIIPGIEKLLQEKIPVELAISLHAITNEKRDALIPINRKYPLEDLYTILNEYQKITKRRITFEYVLIDKLNVTQSDADRLAEFMHSFDHVLNLIPYNPVPGNDYERPAPEKIKKFYNYLLNERKVNVTLRHEKGSDIDGACGQLRQSIKK</sequence>
<dbReference type="EMBL" id="CP002281">
    <property type="protein sequence ID" value="ADO82581.1"/>
    <property type="molecule type" value="Genomic_DNA"/>
</dbReference>
<feature type="active site" description="Proton acceptor" evidence="12">
    <location>
        <position position="94"/>
    </location>
</feature>
<comment type="cofactor">
    <cofactor evidence="12">
        <name>[4Fe-4S] cluster</name>
        <dbReference type="ChEBI" id="CHEBI:49883"/>
    </cofactor>
    <text evidence="12">Binds 1 [4Fe-4S] cluster. The cluster is coordinated with 3 cysteines and an exchangeable S-adenosyl-L-methionine.</text>
</comment>
<evidence type="ECO:0000256" key="3">
    <source>
        <dbReference type="ARBA" id="ARBA00022490"/>
    </source>
</evidence>
<keyword evidence="15" id="KW-1185">Reference proteome</keyword>
<dbReference type="SFLD" id="SFLDF00275">
    <property type="entry name" value="adenosine_C2_methyltransferase"/>
    <property type="match status" value="1"/>
</dbReference>
<keyword evidence="2 12" id="KW-0004">4Fe-4S</keyword>
<feature type="binding site" evidence="12">
    <location>
        <position position="114"/>
    </location>
    <ligand>
        <name>[4Fe-4S] cluster</name>
        <dbReference type="ChEBI" id="CHEBI:49883"/>
        <note>4Fe-4S-S-AdoMet</note>
    </ligand>
</feature>
<evidence type="ECO:0000313" key="15">
    <source>
        <dbReference type="Proteomes" id="UP000006875"/>
    </source>
</evidence>
<dbReference type="GO" id="GO:0070040">
    <property type="term" value="F:rRNA (adenine(2503)-C2-)-methyltransferase activity"/>
    <property type="evidence" value="ECO:0007669"/>
    <property type="project" value="UniProtKB-UniRule"/>
</dbReference>
<keyword evidence="8 12" id="KW-0819">tRNA processing</keyword>
<comment type="function">
    <text evidence="12">Specifically methylates position 2 of adenine 2503 in 23S rRNA and position 2 of adenine 37 in tRNAs.</text>
</comment>
<keyword evidence="9 12" id="KW-0479">Metal-binding</keyword>
<evidence type="ECO:0000313" key="14">
    <source>
        <dbReference type="EMBL" id="ADO82581.1"/>
    </source>
</evidence>
<dbReference type="CDD" id="cd01335">
    <property type="entry name" value="Radical_SAM"/>
    <property type="match status" value="1"/>
</dbReference>
<dbReference type="GO" id="GO:0070475">
    <property type="term" value="P:rRNA base methylation"/>
    <property type="evidence" value="ECO:0007669"/>
    <property type="project" value="UniProtKB-UniRule"/>
</dbReference>
<comment type="catalytic activity">
    <reaction evidence="12">
        <text>adenosine(37) in tRNA + 2 reduced [2Fe-2S]-[ferredoxin] + 2 S-adenosyl-L-methionine = 2-methyladenosine(37) in tRNA + 5'-deoxyadenosine + L-methionine + 2 oxidized [2Fe-2S]-[ferredoxin] + S-adenosyl-L-homocysteine</text>
        <dbReference type="Rhea" id="RHEA:43332"/>
        <dbReference type="Rhea" id="RHEA-COMP:10000"/>
        <dbReference type="Rhea" id="RHEA-COMP:10001"/>
        <dbReference type="Rhea" id="RHEA-COMP:10162"/>
        <dbReference type="Rhea" id="RHEA-COMP:10485"/>
        <dbReference type="ChEBI" id="CHEBI:17319"/>
        <dbReference type="ChEBI" id="CHEBI:33737"/>
        <dbReference type="ChEBI" id="CHEBI:33738"/>
        <dbReference type="ChEBI" id="CHEBI:57844"/>
        <dbReference type="ChEBI" id="CHEBI:57856"/>
        <dbReference type="ChEBI" id="CHEBI:59789"/>
        <dbReference type="ChEBI" id="CHEBI:74411"/>
        <dbReference type="ChEBI" id="CHEBI:74497"/>
        <dbReference type="EC" id="2.1.1.192"/>
    </reaction>
</comment>
<dbReference type="GO" id="GO:0030488">
    <property type="term" value="P:tRNA methylation"/>
    <property type="evidence" value="ECO:0007669"/>
    <property type="project" value="UniProtKB-UniRule"/>
</dbReference>
<dbReference type="PANTHER" id="PTHR30544:SF5">
    <property type="entry name" value="RADICAL SAM CORE DOMAIN-CONTAINING PROTEIN"/>
    <property type="match status" value="1"/>
</dbReference>
<dbReference type="InterPro" id="IPR007197">
    <property type="entry name" value="rSAM"/>
</dbReference>
<evidence type="ECO:0000256" key="6">
    <source>
        <dbReference type="ARBA" id="ARBA00022679"/>
    </source>
</evidence>
<dbReference type="Pfam" id="PF21016">
    <property type="entry name" value="RlmN_N"/>
    <property type="match status" value="1"/>
</dbReference>
<dbReference type="Proteomes" id="UP000006875">
    <property type="component" value="Chromosome"/>
</dbReference>
<evidence type="ECO:0000256" key="8">
    <source>
        <dbReference type="ARBA" id="ARBA00022694"/>
    </source>
</evidence>
<organism evidence="14 15">
    <name type="scientific">Ilyobacter polytropus (strain ATCC 51220 / DSM 2926 / LMG 16218 / CuHBu1)</name>
    <dbReference type="NCBI Taxonomy" id="572544"/>
    <lineage>
        <taxon>Bacteria</taxon>
        <taxon>Fusobacteriati</taxon>
        <taxon>Fusobacteriota</taxon>
        <taxon>Fusobacteriia</taxon>
        <taxon>Fusobacteriales</taxon>
        <taxon>Fusobacteriaceae</taxon>
        <taxon>Ilyobacter</taxon>
    </lineage>
</organism>
<keyword evidence="3 12" id="KW-0963">Cytoplasm</keyword>
<keyword evidence="12" id="KW-1015">Disulfide bond</keyword>
<dbReference type="NCBIfam" id="TIGR00048">
    <property type="entry name" value="rRNA_mod_RlmN"/>
    <property type="match status" value="1"/>
</dbReference>
<dbReference type="SFLD" id="SFLDS00029">
    <property type="entry name" value="Radical_SAM"/>
    <property type="match status" value="1"/>
</dbReference>
<gene>
    <name evidence="12" type="primary">rlmN</name>
    <name evidence="14" type="ordered locus">Ilyop_0795</name>
</gene>
<protein>
    <recommendedName>
        <fullName evidence="12">Probable dual-specificity RNA methyltransferase RlmN</fullName>
        <ecNumber evidence="12">2.1.1.192</ecNumber>
    </recommendedName>
    <alternativeName>
        <fullName evidence="12">23S rRNA (adenine(2503)-C(2))-methyltransferase</fullName>
    </alternativeName>
    <alternativeName>
        <fullName evidence="12">23S rRNA m2A2503 methyltransferase</fullName>
    </alternativeName>
    <alternativeName>
        <fullName evidence="12">Ribosomal RNA large subunit methyltransferase N</fullName>
    </alternativeName>
    <alternativeName>
        <fullName evidence="12">tRNA (adenine(37)-C(2))-methyltransferase</fullName>
    </alternativeName>
    <alternativeName>
        <fullName evidence="12">tRNA m2A37 methyltransferase</fullName>
    </alternativeName>
</protein>
<feature type="binding site" evidence="12">
    <location>
        <position position="118"/>
    </location>
    <ligand>
        <name>[4Fe-4S] cluster</name>
        <dbReference type="ChEBI" id="CHEBI:49883"/>
        <note>4Fe-4S-S-AdoMet</note>
    </ligand>
</feature>
<dbReference type="InterPro" id="IPR040072">
    <property type="entry name" value="Methyltransferase_A"/>
</dbReference>
<dbReference type="InterPro" id="IPR013785">
    <property type="entry name" value="Aldolase_TIM"/>
</dbReference>
<dbReference type="InterPro" id="IPR004383">
    <property type="entry name" value="rRNA_lsu_MTrfase_RlmN/Cfr"/>
</dbReference>
<dbReference type="AlphaFoldDB" id="E3H7A0"/>
<reference evidence="14 15" key="1">
    <citation type="journal article" date="2010" name="Stand. Genomic Sci.">
        <title>Complete genome sequence of Ilyobacter polytropus type strain (CuHbu1).</title>
        <authorList>
            <person name="Sikorski J."/>
            <person name="Chertkov O."/>
            <person name="Lapidus A."/>
            <person name="Nolan M."/>
            <person name="Lucas S."/>
            <person name="Del Rio T.G."/>
            <person name="Tice H."/>
            <person name="Cheng J.F."/>
            <person name="Tapia R."/>
            <person name="Han C."/>
            <person name="Goodwin L."/>
            <person name="Pitluck S."/>
            <person name="Liolios K."/>
            <person name="Ivanova N."/>
            <person name="Mavromatis K."/>
            <person name="Mikhailova N."/>
            <person name="Pati A."/>
            <person name="Chen A."/>
            <person name="Palaniappan K."/>
            <person name="Land M."/>
            <person name="Hauser L."/>
            <person name="Chang Y.J."/>
            <person name="Jeffries C.D."/>
            <person name="Brambilla E."/>
            <person name="Yasawong M."/>
            <person name="Rohde M."/>
            <person name="Pukall R."/>
            <person name="Spring S."/>
            <person name="Goker M."/>
            <person name="Woyke T."/>
            <person name="Bristow J."/>
            <person name="Eisen J.A."/>
            <person name="Markowitz V."/>
            <person name="Hugenholtz P."/>
            <person name="Kyrpides N.C."/>
            <person name="Klenk H.P."/>
        </authorList>
    </citation>
    <scope>NUCLEOTIDE SEQUENCE [LARGE SCALE GENOMIC DNA]</scope>
    <source>
        <strain evidence="15">ATCC 51220 / DSM 2926 / LMG 16218 / CuHBu1</strain>
    </source>
</reference>
<dbReference type="KEGG" id="ipo:Ilyop_0795"/>
<dbReference type="OrthoDB" id="9793973at2"/>
<comment type="subcellular location">
    <subcellularLocation>
        <location evidence="1 12">Cytoplasm</location>
    </subcellularLocation>
</comment>
<dbReference type="PIRSF" id="PIRSF006004">
    <property type="entry name" value="CHP00048"/>
    <property type="match status" value="1"/>
</dbReference>
<evidence type="ECO:0000256" key="5">
    <source>
        <dbReference type="ARBA" id="ARBA00022603"/>
    </source>
</evidence>
<dbReference type="InterPro" id="IPR058240">
    <property type="entry name" value="rSAM_sf"/>
</dbReference>
<dbReference type="GO" id="GO:0051539">
    <property type="term" value="F:4 iron, 4 sulfur cluster binding"/>
    <property type="evidence" value="ECO:0007669"/>
    <property type="project" value="UniProtKB-UniRule"/>
</dbReference>
<dbReference type="EC" id="2.1.1.192" evidence="12"/>
<evidence type="ECO:0000259" key="13">
    <source>
        <dbReference type="PROSITE" id="PS51918"/>
    </source>
</evidence>